<dbReference type="Pfam" id="PF02518">
    <property type="entry name" value="HATPase_c"/>
    <property type="match status" value="1"/>
</dbReference>
<dbReference type="GO" id="GO:0005524">
    <property type="term" value="F:ATP binding"/>
    <property type="evidence" value="ECO:0007669"/>
    <property type="project" value="UniProtKB-KW"/>
</dbReference>
<evidence type="ECO:0000256" key="7">
    <source>
        <dbReference type="ARBA" id="ARBA00022840"/>
    </source>
</evidence>
<dbReference type="PANTHER" id="PTHR41523">
    <property type="entry name" value="TWO-COMPONENT SYSTEM SENSOR PROTEIN"/>
    <property type="match status" value="1"/>
</dbReference>
<keyword evidence="7" id="KW-0067">ATP-binding</keyword>
<evidence type="ECO:0000259" key="11">
    <source>
        <dbReference type="PROSITE" id="PS50110"/>
    </source>
</evidence>
<dbReference type="Pfam" id="PF07568">
    <property type="entry name" value="HisKA_2"/>
    <property type="match status" value="1"/>
</dbReference>
<dbReference type="Proteomes" id="UP000198925">
    <property type="component" value="Unassembled WGS sequence"/>
</dbReference>
<dbReference type="EMBL" id="FMZX01000001">
    <property type="protein sequence ID" value="SDC41835.1"/>
    <property type="molecule type" value="Genomic_DNA"/>
</dbReference>
<dbReference type="SUPFAM" id="SSF52172">
    <property type="entry name" value="CheY-like"/>
    <property type="match status" value="1"/>
</dbReference>
<feature type="modified residue" description="4-aspartylphosphate" evidence="8">
    <location>
        <position position="56"/>
    </location>
</feature>
<feature type="coiled-coil region" evidence="9">
    <location>
        <begin position="126"/>
        <end position="160"/>
    </location>
</feature>
<dbReference type="Gene3D" id="3.30.450.20">
    <property type="entry name" value="PAS domain"/>
    <property type="match status" value="1"/>
</dbReference>
<keyword evidence="4" id="KW-0808">Transferase</keyword>
<dbReference type="SMART" id="SM00387">
    <property type="entry name" value="HATPase_c"/>
    <property type="match status" value="1"/>
</dbReference>
<evidence type="ECO:0000256" key="8">
    <source>
        <dbReference type="PROSITE-ProRule" id="PRU00169"/>
    </source>
</evidence>
<evidence type="ECO:0000256" key="9">
    <source>
        <dbReference type="SAM" id="Coils"/>
    </source>
</evidence>
<dbReference type="Gene3D" id="3.40.50.2300">
    <property type="match status" value="1"/>
</dbReference>
<comment type="catalytic activity">
    <reaction evidence="1">
        <text>ATP + protein L-histidine = ADP + protein N-phospho-L-histidine.</text>
        <dbReference type="EC" id="2.7.13.3"/>
    </reaction>
</comment>
<dbReference type="STRING" id="938405.SAMN02927895_01859"/>
<dbReference type="Pfam" id="PF00072">
    <property type="entry name" value="Response_reg"/>
    <property type="match status" value="1"/>
</dbReference>
<reference evidence="12 13" key="1">
    <citation type="submission" date="2016-10" db="EMBL/GenBank/DDBJ databases">
        <authorList>
            <person name="de Groot N.N."/>
        </authorList>
    </citation>
    <scope>NUCLEOTIDE SEQUENCE [LARGE SCALE GENOMIC DNA]</scope>
    <source>
        <strain evidence="12 13">CPCC 100156</strain>
    </source>
</reference>
<evidence type="ECO:0000256" key="5">
    <source>
        <dbReference type="ARBA" id="ARBA00022741"/>
    </source>
</evidence>
<protein>
    <recommendedName>
        <fullName evidence="2">histidine kinase</fullName>
        <ecNumber evidence="2">2.7.13.3</ecNumber>
    </recommendedName>
</protein>
<dbReference type="InterPro" id="IPR011495">
    <property type="entry name" value="Sig_transdc_His_kin_sub2_dim/P"/>
</dbReference>
<dbReference type="PROSITE" id="PS50110">
    <property type="entry name" value="RESPONSE_REGULATORY"/>
    <property type="match status" value="1"/>
</dbReference>
<keyword evidence="3 8" id="KW-0597">Phosphoprotein</keyword>
<evidence type="ECO:0000256" key="6">
    <source>
        <dbReference type="ARBA" id="ARBA00022777"/>
    </source>
</evidence>
<evidence type="ECO:0000256" key="4">
    <source>
        <dbReference type="ARBA" id="ARBA00022679"/>
    </source>
</evidence>
<evidence type="ECO:0000313" key="12">
    <source>
        <dbReference type="EMBL" id="SDC41835.1"/>
    </source>
</evidence>
<feature type="domain" description="Histidine kinase" evidence="10">
    <location>
        <begin position="160"/>
        <end position="348"/>
    </location>
</feature>
<dbReference type="CDD" id="cd00156">
    <property type="entry name" value="REC"/>
    <property type="match status" value="1"/>
</dbReference>
<organism evidence="12 13">
    <name type="scientific">Belnapia rosea</name>
    <dbReference type="NCBI Taxonomy" id="938405"/>
    <lineage>
        <taxon>Bacteria</taxon>
        <taxon>Pseudomonadati</taxon>
        <taxon>Pseudomonadota</taxon>
        <taxon>Alphaproteobacteria</taxon>
        <taxon>Acetobacterales</taxon>
        <taxon>Roseomonadaceae</taxon>
        <taxon>Belnapia</taxon>
    </lineage>
</organism>
<dbReference type="RefSeq" id="WP_090660764.1">
    <property type="nucleotide sequence ID" value="NZ_FMZX01000001.1"/>
</dbReference>
<dbReference type="InterPro" id="IPR036890">
    <property type="entry name" value="HATPase_C_sf"/>
</dbReference>
<evidence type="ECO:0000259" key="10">
    <source>
        <dbReference type="PROSITE" id="PS50109"/>
    </source>
</evidence>
<evidence type="ECO:0000256" key="1">
    <source>
        <dbReference type="ARBA" id="ARBA00000085"/>
    </source>
</evidence>
<dbReference type="SMART" id="SM00448">
    <property type="entry name" value="REC"/>
    <property type="match status" value="1"/>
</dbReference>
<dbReference type="GO" id="GO:0000160">
    <property type="term" value="P:phosphorelay signal transduction system"/>
    <property type="evidence" value="ECO:0007669"/>
    <property type="project" value="InterPro"/>
</dbReference>
<feature type="domain" description="Response regulatory" evidence="11">
    <location>
        <begin position="7"/>
        <end position="121"/>
    </location>
</feature>
<evidence type="ECO:0000256" key="2">
    <source>
        <dbReference type="ARBA" id="ARBA00012438"/>
    </source>
</evidence>
<keyword evidence="9" id="KW-0175">Coiled coil</keyword>
<name>A0A1G6LGF1_9PROT</name>
<keyword evidence="13" id="KW-1185">Reference proteome</keyword>
<dbReference type="EC" id="2.7.13.3" evidence="2"/>
<dbReference type="PANTHER" id="PTHR41523:SF8">
    <property type="entry name" value="ETHYLENE RESPONSE SENSOR PROTEIN"/>
    <property type="match status" value="1"/>
</dbReference>
<dbReference type="Gene3D" id="3.30.565.10">
    <property type="entry name" value="Histidine kinase-like ATPase, C-terminal domain"/>
    <property type="match status" value="1"/>
</dbReference>
<gene>
    <name evidence="12" type="ORF">SAMN04487779_1001871</name>
</gene>
<evidence type="ECO:0000256" key="3">
    <source>
        <dbReference type="ARBA" id="ARBA00022553"/>
    </source>
</evidence>
<dbReference type="InterPro" id="IPR003594">
    <property type="entry name" value="HATPase_dom"/>
</dbReference>
<dbReference type="GO" id="GO:0004673">
    <property type="term" value="F:protein histidine kinase activity"/>
    <property type="evidence" value="ECO:0007669"/>
    <property type="project" value="UniProtKB-EC"/>
</dbReference>
<dbReference type="AlphaFoldDB" id="A0A1G6LGF1"/>
<accession>A0A1G6LGF1</accession>
<dbReference type="InterPro" id="IPR001789">
    <property type="entry name" value="Sig_transdc_resp-reg_receiver"/>
</dbReference>
<dbReference type="InterPro" id="IPR005467">
    <property type="entry name" value="His_kinase_dom"/>
</dbReference>
<dbReference type="PROSITE" id="PS50109">
    <property type="entry name" value="HIS_KIN"/>
    <property type="match status" value="1"/>
</dbReference>
<dbReference type="InterPro" id="IPR011006">
    <property type="entry name" value="CheY-like_superfamily"/>
</dbReference>
<keyword evidence="5" id="KW-0547">Nucleotide-binding</keyword>
<keyword evidence="6 12" id="KW-0418">Kinase</keyword>
<proteinExistence type="predicted"/>
<dbReference type="SUPFAM" id="SSF55874">
    <property type="entry name" value="ATPase domain of HSP90 chaperone/DNA topoisomerase II/histidine kinase"/>
    <property type="match status" value="1"/>
</dbReference>
<sequence>MSASSRRILYIDDEPGLRRLVQRDLERHGYRVVTAADGPTGVALAAEGGFDAICLDHYMPGQDGLDTLVELRRLPDQPPIIYVTGSDEGRIAVAALRAGAADYVIKEVGGDFLLLLRSAIESAIEREALRRAHDAAEAAVREARDRAEELANQRAMLLREVNHRVSNSLQLIASLTRLQEGSVQDPAARDALAAMRNRIAAVAQVHRRLYTSDDVRSVALHDYLFGLVEEIGRSVGGRVITLEAEAVEVPTDRAVSLGVIVTELVTNALKYAYPAGQEGPITVRLEKREDHGLLVVQDEGVGATAHSPAAGTGLGRRIVESLTQSVGGAVEQSAGPGGTEVSIRFALA</sequence>
<evidence type="ECO:0000313" key="13">
    <source>
        <dbReference type="Proteomes" id="UP000198925"/>
    </source>
</evidence>